<protein>
    <submittedName>
        <fullName evidence="2">Uncharacterized protein</fullName>
    </submittedName>
</protein>
<evidence type="ECO:0000313" key="3">
    <source>
        <dbReference type="Proteomes" id="UP000000844"/>
    </source>
</evidence>
<feature type="transmembrane region" description="Helical" evidence="1">
    <location>
        <begin position="160"/>
        <end position="179"/>
    </location>
</feature>
<evidence type="ECO:0000256" key="1">
    <source>
        <dbReference type="SAM" id="Phobius"/>
    </source>
</evidence>
<dbReference type="KEGG" id="sna:Snas_5852"/>
<dbReference type="RefSeq" id="WP_013021052.1">
    <property type="nucleotide sequence ID" value="NC_013947.1"/>
</dbReference>
<dbReference type="HOGENOM" id="CLU_1244706_0_0_11"/>
<feature type="transmembrane region" description="Helical" evidence="1">
    <location>
        <begin position="51"/>
        <end position="71"/>
    </location>
</feature>
<keyword evidence="1" id="KW-1133">Transmembrane helix</keyword>
<keyword evidence="3" id="KW-1185">Reference proteome</keyword>
<feature type="transmembrane region" description="Helical" evidence="1">
    <location>
        <begin position="124"/>
        <end position="148"/>
    </location>
</feature>
<gene>
    <name evidence="2" type="ordered locus">Snas_5852</name>
</gene>
<keyword evidence="1" id="KW-0812">Transmembrane</keyword>
<feature type="transmembrane region" description="Helical" evidence="1">
    <location>
        <begin position="185"/>
        <end position="209"/>
    </location>
</feature>
<sequence length="222" mass="23689">MKTTASVTRVGIWAGGGFTALVLAYLTALTVMMSKGLPFPPQEPFSTTFHVIMMLVVLVMVPLWGAIHLAVPADRQVFTLISLMFIVMLAVVVGANRFVALTLVRQSPGLGQTEGLEWFQPYGWPSLMFAFEILGWGVFFSLACLFLAPAFRMRGLERGIAVIFAVTGVLSGGGALGLLVNSTAIMGVIAPLAWGLGPAVAVILIVIWLRPGHAVRTSRSSS</sequence>
<dbReference type="AlphaFoldDB" id="D3PZ52"/>
<dbReference type="OrthoDB" id="9871691at2"/>
<proteinExistence type="predicted"/>
<feature type="transmembrane region" description="Helical" evidence="1">
    <location>
        <begin position="12"/>
        <end position="31"/>
    </location>
</feature>
<evidence type="ECO:0000313" key="2">
    <source>
        <dbReference type="EMBL" id="ADD45481.1"/>
    </source>
</evidence>
<organism evidence="2 3">
    <name type="scientific">Stackebrandtia nassauensis (strain DSM 44728 / CIP 108903 / NRRL B-16338 / NBRC 102104 / LLR-40K-21)</name>
    <dbReference type="NCBI Taxonomy" id="446470"/>
    <lineage>
        <taxon>Bacteria</taxon>
        <taxon>Bacillati</taxon>
        <taxon>Actinomycetota</taxon>
        <taxon>Actinomycetes</taxon>
        <taxon>Glycomycetales</taxon>
        <taxon>Glycomycetaceae</taxon>
        <taxon>Stackebrandtia</taxon>
    </lineage>
</organism>
<dbReference type="Proteomes" id="UP000000844">
    <property type="component" value="Chromosome"/>
</dbReference>
<keyword evidence="1" id="KW-0472">Membrane</keyword>
<accession>D3PZ52</accession>
<feature type="transmembrane region" description="Helical" evidence="1">
    <location>
        <begin position="78"/>
        <end position="104"/>
    </location>
</feature>
<dbReference type="EMBL" id="CP001778">
    <property type="protein sequence ID" value="ADD45481.1"/>
    <property type="molecule type" value="Genomic_DNA"/>
</dbReference>
<name>D3PZ52_STANL</name>
<reference evidence="2 3" key="1">
    <citation type="journal article" date="2009" name="Stand. Genomic Sci.">
        <title>Complete genome sequence of Stackebrandtia nassauensis type strain (LLR-40K-21).</title>
        <authorList>
            <person name="Munk C."/>
            <person name="Lapidus A."/>
            <person name="Copeland A."/>
            <person name="Jando M."/>
            <person name="Mayilraj S."/>
            <person name="Glavina Del Rio T."/>
            <person name="Nolan M."/>
            <person name="Chen F."/>
            <person name="Lucas S."/>
            <person name="Tice H."/>
            <person name="Cheng J.F."/>
            <person name="Han C."/>
            <person name="Detter J.C."/>
            <person name="Bruce D."/>
            <person name="Goodwin L."/>
            <person name="Chain P."/>
            <person name="Pitluck S."/>
            <person name="Goker M."/>
            <person name="Ovchinikova G."/>
            <person name="Pati A."/>
            <person name="Ivanova N."/>
            <person name="Mavromatis K."/>
            <person name="Chen A."/>
            <person name="Palaniappan K."/>
            <person name="Land M."/>
            <person name="Hauser L."/>
            <person name="Chang Y.J."/>
            <person name="Jeffries C.D."/>
            <person name="Bristow J."/>
            <person name="Eisen J.A."/>
            <person name="Markowitz V."/>
            <person name="Hugenholtz P."/>
            <person name="Kyrpides N.C."/>
            <person name="Klenk H.P."/>
        </authorList>
    </citation>
    <scope>NUCLEOTIDE SEQUENCE [LARGE SCALE GENOMIC DNA]</scope>
    <source>
        <strain evidence="3">DSM 44728 / CIP 108903 / NRRL B-16338 / NBRC 102104 / LLR-40K-21</strain>
    </source>
</reference>
<dbReference type="eggNOG" id="ENOG5033CFR">
    <property type="taxonomic scope" value="Bacteria"/>
</dbReference>